<dbReference type="RefSeq" id="WP_145303467.1">
    <property type="nucleotide sequence ID" value="NZ_CP036299.1"/>
</dbReference>
<evidence type="ECO:0008006" key="3">
    <source>
        <dbReference type="Google" id="ProtNLM"/>
    </source>
</evidence>
<dbReference type="PANTHER" id="PTHR36451">
    <property type="entry name" value="PAPS-DEPENDENT SULFOTRANSFERASE STF3"/>
    <property type="match status" value="1"/>
</dbReference>
<dbReference type="AlphaFoldDB" id="A0A518GTG4"/>
<dbReference type="Pfam" id="PF13469">
    <property type="entry name" value="Sulfotransfer_3"/>
    <property type="match status" value="1"/>
</dbReference>
<keyword evidence="2" id="KW-1185">Reference proteome</keyword>
<organism evidence="1 2">
    <name type="scientific">Planctopirus ephydatiae</name>
    <dbReference type="NCBI Taxonomy" id="2528019"/>
    <lineage>
        <taxon>Bacteria</taxon>
        <taxon>Pseudomonadati</taxon>
        <taxon>Planctomycetota</taxon>
        <taxon>Planctomycetia</taxon>
        <taxon>Planctomycetales</taxon>
        <taxon>Planctomycetaceae</taxon>
        <taxon>Planctopirus</taxon>
    </lineage>
</organism>
<sequence length="330" mass="37676">MNGNSPVSSKSLGILEAASPSAELRPIFILGEHRSGTTILYKLLGLTGCFNITTAFHVLYSDRLRALHAEGAMAGAQQELSDIFASWDISTRVIDNMPLEPGMPEEYGMHLFRKTASPKLKRSNLGVFLDFCRTIQEVEDPSKPLLLKNPWDFSNFRFIKSVLPNARFVFIHRHPIHILNSQLKAMQTNQQSGNAYVKFLVDAPGFLQTLHKSKFVQRLVKWATSPNNRWRLGMRHLASSGEKARCEFVDRIAELPTDSYVSVRYEDLCDHPEQVMQSILSFVQATSSSGVDYGEWIQPRPTRLLPEVEEWESRLLRSFEKSMRYHKYIT</sequence>
<dbReference type="Proteomes" id="UP000315349">
    <property type="component" value="Chromosome"/>
</dbReference>
<dbReference type="EMBL" id="CP036299">
    <property type="protein sequence ID" value="QDV31875.1"/>
    <property type="molecule type" value="Genomic_DNA"/>
</dbReference>
<dbReference type="InterPro" id="IPR052736">
    <property type="entry name" value="Stf3_sulfotransferase"/>
</dbReference>
<dbReference type="OrthoDB" id="9777890at2"/>
<dbReference type="SUPFAM" id="SSF52540">
    <property type="entry name" value="P-loop containing nucleoside triphosphate hydrolases"/>
    <property type="match status" value="1"/>
</dbReference>
<gene>
    <name evidence="1" type="ORF">Spb1_38210</name>
</gene>
<evidence type="ECO:0000313" key="2">
    <source>
        <dbReference type="Proteomes" id="UP000315349"/>
    </source>
</evidence>
<dbReference type="Gene3D" id="3.40.50.300">
    <property type="entry name" value="P-loop containing nucleotide triphosphate hydrolases"/>
    <property type="match status" value="1"/>
</dbReference>
<dbReference type="KEGG" id="peh:Spb1_38210"/>
<dbReference type="PANTHER" id="PTHR36451:SF1">
    <property type="entry name" value="OMEGA-HYDROXY-BETA-DIHYDROMENAQUINONE-9 SULFOTRANSFERASE STF3"/>
    <property type="match status" value="1"/>
</dbReference>
<evidence type="ECO:0000313" key="1">
    <source>
        <dbReference type="EMBL" id="QDV31875.1"/>
    </source>
</evidence>
<reference evidence="1 2" key="1">
    <citation type="submission" date="2019-02" db="EMBL/GenBank/DDBJ databases">
        <title>Deep-cultivation of Planctomycetes and their phenomic and genomic characterization uncovers novel biology.</title>
        <authorList>
            <person name="Wiegand S."/>
            <person name="Jogler M."/>
            <person name="Boedeker C."/>
            <person name="Pinto D."/>
            <person name="Vollmers J."/>
            <person name="Rivas-Marin E."/>
            <person name="Kohn T."/>
            <person name="Peeters S.H."/>
            <person name="Heuer A."/>
            <person name="Rast P."/>
            <person name="Oberbeckmann S."/>
            <person name="Bunk B."/>
            <person name="Jeske O."/>
            <person name="Meyerdierks A."/>
            <person name="Storesund J.E."/>
            <person name="Kallscheuer N."/>
            <person name="Luecker S."/>
            <person name="Lage O.M."/>
            <person name="Pohl T."/>
            <person name="Merkel B.J."/>
            <person name="Hornburger P."/>
            <person name="Mueller R.-W."/>
            <person name="Bruemmer F."/>
            <person name="Labrenz M."/>
            <person name="Spormann A.M."/>
            <person name="Op den Camp H."/>
            <person name="Overmann J."/>
            <person name="Amann R."/>
            <person name="Jetten M.S.M."/>
            <person name="Mascher T."/>
            <person name="Medema M.H."/>
            <person name="Devos D.P."/>
            <person name="Kaster A.-K."/>
            <person name="Ovreas L."/>
            <person name="Rohde M."/>
            <person name="Galperin M.Y."/>
            <person name="Jogler C."/>
        </authorList>
    </citation>
    <scope>NUCLEOTIDE SEQUENCE [LARGE SCALE GENOMIC DNA]</scope>
    <source>
        <strain evidence="1 2">Spb1</strain>
    </source>
</reference>
<protein>
    <recommendedName>
        <fullName evidence="3">Sulfotransferase domain protein</fullName>
    </recommendedName>
</protein>
<proteinExistence type="predicted"/>
<accession>A0A518GTG4</accession>
<name>A0A518GTG4_9PLAN</name>
<dbReference type="InterPro" id="IPR027417">
    <property type="entry name" value="P-loop_NTPase"/>
</dbReference>